<dbReference type="OrthoDB" id="3225452at2759"/>
<accession>A0A1J1J6E4</accession>
<evidence type="ECO:0000313" key="2">
    <source>
        <dbReference type="EMBL" id="CRL07979.1"/>
    </source>
</evidence>
<name>A0A1J1J6E4_9DIPT</name>
<evidence type="ECO:0000313" key="3">
    <source>
        <dbReference type="Proteomes" id="UP000183832"/>
    </source>
</evidence>
<dbReference type="STRING" id="568069.A0A1J1J6E4"/>
<sequence>MIDENRDINIHHIDDDIKRQRIQYNGDQIYPNIWSTKWCIKDEPKQSQLSSDITGSPVISISTPPHNNNNNNSNNNNNNPTNNSNTPNNSSSVNGNNNGSSNNNSSYYDTHNVFPTSVNNNNNQDTILYDSITTISQAQNTLYAPSIGTAIANNGSVVPGSEYAYNSAPYQQYSTAYSYGYNGTSGSLLNTTYYYNNELGQHQSHSHQQTSDLRSPLAATRANSLASASSPTGSACIKTEISAKDIFLV</sequence>
<gene>
    <name evidence="2" type="ORF">CLUMA_CG021020</name>
</gene>
<dbReference type="Proteomes" id="UP000183832">
    <property type="component" value="Unassembled WGS sequence"/>
</dbReference>
<feature type="compositionally biased region" description="Polar residues" evidence="1">
    <location>
        <begin position="47"/>
        <end position="66"/>
    </location>
</feature>
<feature type="region of interest" description="Disordered" evidence="1">
    <location>
        <begin position="47"/>
        <end position="118"/>
    </location>
</feature>
<feature type="compositionally biased region" description="Low complexity" evidence="1">
    <location>
        <begin position="67"/>
        <end position="106"/>
    </location>
</feature>
<proteinExistence type="predicted"/>
<reference evidence="2 3" key="1">
    <citation type="submission" date="2015-04" db="EMBL/GenBank/DDBJ databases">
        <authorList>
            <person name="Syromyatnikov M.Y."/>
            <person name="Popov V.N."/>
        </authorList>
    </citation>
    <scope>NUCLEOTIDE SEQUENCE [LARGE SCALE GENOMIC DNA]</scope>
</reference>
<evidence type="ECO:0000256" key="1">
    <source>
        <dbReference type="SAM" id="MobiDB-lite"/>
    </source>
</evidence>
<dbReference type="AlphaFoldDB" id="A0A1J1J6E4"/>
<feature type="compositionally biased region" description="Polar residues" evidence="1">
    <location>
        <begin position="107"/>
        <end position="118"/>
    </location>
</feature>
<keyword evidence="3" id="KW-1185">Reference proteome</keyword>
<organism evidence="2 3">
    <name type="scientific">Clunio marinus</name>
    <dbReference type="NCBI Taxonomy" id="568069"/>
    <lineage>
        <taxon>Eukaryota</taxon>
        <taxon>Metazoa</taxon>
        <taxon>Ecdysozoa</taxon>
        <taxon>Arthropoda</taxon>
        <taxon>Hexapoda</taxon>
        <taxon>Insecta</taxon>
        <taxon>Pterygota</taxon>
        <taxon>Neoptera</taxon>
        <taxon>Endopterygota</taxon>
        <taxon>Diptera</taxon>
        <taxon>Nematocera</taxon>
        <taxon>Chironomoidea</taxon>
        <taxon>Chironomidae</taxon>
        <taxon>Clunio</taxon>
    </lineage>
</organism>
<protein>
    <submittedName>
        <fullName evidence="2">CLUMA_CG021020, isoform A</fullName>
    </submittedName>
</protein>
<dbReference type="EMBL" id="CVRI01000074">
    <property type="protein sequence ID" value="CRL07979.1"/>
    <property type="molecule type" value="Genomic_DNA"/>
</dbReference>